<comment type="caution">
    <text evidence="7">The sequence shown here is derived from an EMBL/GenBank/DDBJ whole genome shotgun (WGS) entry which is preliminary data.</text>
</comment>
<dbReference type="GO" id="GO:0000156">
    <property type="term" value="F:phosphorelay response regulator activity"/>
    <property type="evidence" value="ECO:0007669"/>
    <property type="project" value="TreeGrafter"/>
</dbReference>
<dbReference type="InterPro" id="IPR036890">
    <property type="entry name" value="HATPase_C_sf"/>
</dbReference>
<dbReference type="Gene3D" id="3.40.50.2300">
    <property type="match status" value="1"/>
</dbReference>
<keyword evidence="2" id="KW-0902">Two-component regulatory system</keyword>
<keyword evidence="4" id="KW-0238">DNA-binding</keyword>
<keyword evidence="3" id="KW-0805">Transcription regulation</keyword>
<dbReference type="GO" id="GO:0005829">
    <property type="term" value="C:cytosol"/>
    <property type="evidence" value="ECO:0007669"/>
    <property type="project" value="TreeGrafter"/>
</dbReference>
<evidence type="ECO:0000256" key="3">
    <source>
        <dbReference type="ARBA" id="ARBA00023015"/>
    </source>
</evidence>
<dbReference type="SUPFAM" id="SSF55874">
    <property type="entry name" value="ATPase domain of HSP90 chaperone/DNA topoisomerase II/histidine kinase"/>
    <property type="match status" value="1"/>
</dbReference>
<dbReference type="GO" id="GO:0032993">
    <property type="term" value="C:protein-DNA complex"/>
    <property type="evidence" value="ECO:0007669"/>
    <property type="project" value="TreeGrafter"/>
</dbReference>
<dbReference type="PANTHER" id="PTHR48111:SF1">
    <property type="entry name" value="TWO-COMPONENT RESPONSE REGULATOR ORR33"/>
    <property type="match status" value="1"/>
</dbReference>
<dbReference type="SUPFAM" id="SSF52172">
    <property type="entry name" value="CheY-like"/>
    <property type="match status" value="1"/>
</dbReference>
<dbReference type="InterPro" id="IPR011006">
    <property type="entry name" value="CheY-like_superfamily"/>
</dbReference>
<name>A0A0W8EAJ1_9ZZZZ</name>
<keyword evidence="5" id="KW-0804">Transcription</keyword>
<dbReference type="CDD" id="cd17534">
    <property type="entry name" value="REC_DC-like"/>
    <property type="match status" value="1"/>
</dbReference>
<evidence type="ECO:0000256" key="5">
    <source>
        <dbReference type="ARBA" id="ARBA00023163"/>
    </source>
</evidence>
<evidence type="ECO:0000259" key="6">
    <source>
        <dbReference type="PROSITE" id="PS50110"/>
    </source>
</evidence>
<dbReference type="InterPro" id="IPR039420">
    <property type="entry name" value="WalR-like"/>
</dbReference>
<dbReference type="InterPro" id="IPR001789">
    <property type="entry name" value="Sig_transdc_resp-reg_receiver"/>
</dbReference>
<sequence>MSGETVLIVEDEAITAMAIRKNLVDQGYSVIGIVPTGEQAVGTALEQEPDLILMDIQLAGKMNGIVAAKLIRDQTGVPVIFLTAYSDDRVVRNAKMTGPYGYLVKPVREGELEAAVGKALRKHAREQESQTGEEMARVLRDEYADMQVLQVIGDYLFTVLGIEPGRIALDIHTGGVSLPIDRAIPISLITNELLTNSLKHAFPDPRKGTIRISLVRERGACRYVYHDDGVGLPEDLDLRNPKTLGLQLVHQLAGQIPGSVSIERDQGTTVEIVFAGDDSAGE</sequence>
<gene>
    <name evidence="7" type="ORF">ASZ90_016939</name>
</gene>
<evidence type="ECO:0000256" key="2">
    <source>
        <dbReference type="ARBA" id="ARBA00023012"/>
    </source>
</evidence>
<accession>A0A0W8EAJ1</accession>
<evidence type="ECO:0000256" key="4">
    <source>
        <dbReference type="ARBA" id="ARBA00023125"/>
    </source>
</evidence>
<dbReference type="Pfam" id="PF00072">
    <property type="entry name" value="Response_reg"/>
    <property type="match status" value="1"/>
</dbReference>
<dbReference type="PROSITE" id="PS50110">
    <property type="entry name" value="RESPONSE_REGULATORY"/>
    <property type="match status" value="1"/>
</dbReference>
<dbReference type="SMART" id="SM00448">
    <property type="entry name" value="REC"/>
    <property type="match status" value="1"/>
</dbReference>
<organism evidence="7">
    <name type="scientific">hydrocarbon metagenome</name>
    <dbReference type="NCBI Taxonomy" id="938273"/>
    <lineage>
        <taxon>unclassified sequences</taxon>
        <taxon>metagenomes</taxon>
        <taxon>ecological metagenomes</taxon>
    </lineage>
</organism>
<proteinExistence type="predicted"/>
<keyword evidence="1" id="KW-0597">Phosphoprotein</keyword>
<evidence type="ECO:0000256" key="1">
    <source>
        <dbReference type="ARBA" id="ARBA00022553"/>
    </source>
</evidence>
<feature type="domain" description="Response regulatory" evidence="6">
    <location>
        <begin position="5"/>
        <end position="120"/>
    </location>
</feature>
<dbReference type="GO" id="GO:0000976">
    <property type="term" value="F:transcription cis-regulatory region binding"/>
    <property type="evidence" value="ECO:0007669"/>
    <property type="project" value="TreeGrafter"/>
</dbReference>
<protein>
    <submittedName>
        <fullName evidence="7">Sensory transduction regulatory protein</fullName>
    </submittedName>
</protein>
<dbReference type="EMBL" id="LNQE01001792">
    <property type="protein sequence ID" value="KUG05632.1"/>
    <property type="molecule type" value="Genomic_DNA"/>
</dbReference>
<dbReference type="InterPro" id="IPR003594">
    <property type="entry name" value="HATPase_dom"/>
</dbReference>
<dbReference type="AlphaFoldDB" id="A0A0W8EAJ1"/>
<dbReference type="Gene3D" id="3.30.565.10">
    <property type="entry name" value="Histidine kinase-like ATPase, C-terminal domain"/>
    <property type="match status" value="1"/>
</dbReference>
<reference evidence="7" key="1">
    <citation type="journal article" date="2015" name="Proc. Natl. Acad. Sci. U.S.A.">
        <title>Networks of energetic and metabolic interactions define dynamics in microbial communities.</title>
        <authorList>
            <person name="Embree M."/>
            <person name="Liu J.K."/>
            <person name="Al-Bassam M.M."/>
            <person name="Zengler K."/>
        </authorList>
    </citation>
    <scope>NUCLEOTIDE SEQUENCE</scope>
</reference>
<dbReference type="SMART" id="SM00387">
    <property type="entry name" value="HATPase_c"/>
    <property type="match status" value="1"/>
</dbReference>
<dbReference type="PANTHER" id="PTHR48111">
    <property type="entry name" value="REGULATOR OF RPOS"/>
    <property type="match status" value="1"/>
</dbReference>
<evidence type="ECO:0000313" key="7">
    <source>
        <dbReference type="EMBL" id="KUG05632.1"/>
    </source>
</evidence>
<dbReference type="Pfam" id="PF02518">
    <property type="entry name" value="HATPase_c"/>
    <property type="match status" value="1"/>
</dbReference>
<dbReference type="GO" id="GO:0006355">
    <property type="term" value="P:regulation of DNA-templated transcription"/>
    <property type="evidence" value="ECO:0007669"/>
    <property type="project" value="TreeGrafter"/>
</dbReference>